<protein>
    <submittedName>
        <fullName evidence="2">Uncharacterized protein</fullName>
    </submittedName>
</protein>
<keyword evidence="3" id="KW-1185">Reference proteome</keyword>
<dbReference type="AlphaFoldDB" id="A0A1V9ZI59"/>
<evidence type="ECO:0000313" key="2">
    <source>
        <dbReference type="EMBL" id="OQR97666.1"/>
    </source>
</evidence>
<comment type="caution">
    <text evidence="2">The sequence shown here is derived from an EMBL/GenBank/DDBJ whole genome shotgun (WGS) entry which is preliminary data.</text>
</comment>
<name>A0A1V9ZI59_ACHHY</name>
<dbReference type="EMBL" id="JNBR01000099">
    <property type="protein sequence ID" value="OQR97666.1"/>
    <property type="molecule type" value="Genomic_DNA"/>
</dbReference>
<evidence type="ECO:0000313" key="3">
    <source>
        <dbReference type="Proteomes" id="UP000243579"/>
    </source>
</evidence>
<proteinExistence type="predicted"/>
<accession>A0A1V9ZI59</accession>
<feature type="region of interest" description="Disordered" evidence="1">
    <location>
        <begin position="1"/>
        <end position="36"/>
    </location>
</feature>
<dbReference type="OrthoDB" id="78864at2759"/>
<reference evidence="2 3" key="1">
    <citation type="journal article" date="2014" name="Genome Biol. Evol.">
        <title>The secreted proteins of Achlya hypogyna and Thraustotheca clavata identify the ancestral oomycete secretome and reveal gene acquisitions by horizontal gene transfer.</title>
        <authorList>
            <person name="Misner I."/>
            <person name="Blouin N."/>
            <person name="Leonard G."/>
            <person name="Richards T.A."/>
            <person name="Lane C.E."/>
        </authorList>
    </citation>
    <scope>NUCLEOTIDE SEQUENCE [LARGE SCALE GENOMIC DNA]</scope>
    <source>
        <strain evidence="2 3">ATCC 48635</strain>
    </source>
</reference>
<organism evidence="2 3">
    <name type="scientific">Achlya hypogyna</name>
    <name type="common">Oomycete</name>
    <name type="synonym">Protoachlya hypogyna</name>
    <dbReference type="NCBI Taxonomy" id="1202772"/>
    <lineage>
        <taxon>Eukaryota</taxon>
        <taxon>Sar</taxon>
        <taxon>Stramenopiles</taxon>
        <taxon>Oomycota</taxon>
        <taxon>Saprolegniomycetes</taxon>
        <taxon>Saprolegniales</taxon>
        <taxon>Achlyaceae</taxon>
        <taxon>Achlya</taxon>
    </lineage>
</organism>
<evidence type="ECO:0000256" key="1">
    <source>
        <dbReference type="SAM" id="MobiDB-lite"/>
    </source>
</evidence>
<gene>
    <name evidence="2" type="ORF">ACHHYP_10126</name>
</gene>
<sequence>MIVPFHESPDEETESSSCGSSPVRKPSRRRRVLSKEQLELNRARSRKYYARNRDVVLAKLRAQYVENREKERDRQRDKYLRNKARKLELKRQAEAAAASPLSLAFILN</sequence>
<dbReference type="Proteomes" id="UP000243579">
    <property type="component" value="Unassembled WGS sequence"/>
</dbReference>